<feature type="region of interest" description="Disordered" evidence="1">
    <location>
        <begin position="355"/>
        <end position="374"/>
    </location>
</feature>
<organism evidence="3">
    <name type="scientific">Trichuris suis</name>
    <name type="common">pig whipworm</name>
    <dbReference type="NCBI Taxonomy" id="68888"/>
    <lineage>
        <taxon>Eukaryota</taxon>
        <taxon>Metazoa</taxon>
        <taxon>Ecdysozoa</taxon>
        <taxon>Nematoda</taxon>
        <taxon>Enoplea</taxon>
        <taxon>Dorylaimia</taxon>
        <taxon>Trichinellida</taxon>
        <taxon>Trichuridae</taxon>
        <taxon>Trichuris</taxon>
    </lineage>
</organism>
<evidence type="ECO:0000313" key="3">
    <source>
        <dbReference type="EMBL" id="KFD63182.1"/>
    </source>
</evidence>
<name>A0A085N136_9BILA</name>
<dbReference type="EMBL" id="KL363249">
    <property type="protein sequence ID" value="KFD50711.1"/>
    <property type="molecule type" value="Genomic_DNA"/>
</dbReference>
<dbReference type="Proteomes" id="UP000030764">
    <property type="component" value="Unassembled WGS sequence"/>
</dbReference>
<sequence length="374" mass="42537">MVRAEMRCRKPLYTVKQAHGRLSKGERQAFTIYRNCCVSVNDGSVQTMHQSERSHQEGNLNRQDYCDLRHLWQSSSLGPVIASMLNERQRHGLLPAPLHTLGAVMRSSSVSGLFNASLNRDSQLLQGACEELSHLIPLTQALVEHQLKAAEKLLLWSVRENNRAIENVNNDCAELMHIWNDVHRVFSGLIEQAISELRQIRGEESMSRALRDAQKRVAQCIEKEAKLRKDRRRALKWLKGGSIRLLELRLEETSHERQAAEYYLDQVRAERKAVTMICYKKAMTRFSETCALIGKCSQIVFDTERELISQIPDVAGESVFEMEYTPSARASHTLATVKQRLEEIIASYDTMLSPKNISNHRGGPPPLPPPPYSP</sequence>
<evidence type="ECO:0000313" key="2">
    <source>
        <dbReference type="EMBL" id="KFD50711.1"/>
    </source>
</evidence>
<dbReference type="AlphaFoldDB" id="A0A085N136"/>
<protein>
    <submittedName>
        <fullName evidence="3">Uncharacterized protein</fullName>
    </submittedName>
</protein>
<dbReference type="EMBL" id="KL367579">
    <property type="protein sequence ID" value="KFD63182.1"/>
    <property type="molecule type" value="Genomic_DNA"/>
</dbReference>
<dbReference type="Proteomes" id="UP000030758">
    <property type="component" value="Unassembled WGS sequence"/>
</dbReference>
<accession>A0A085N136</accession>
<evidence type="ECO:0000313" key="4">
    <source>
        <dbReference type="Proteomes" id="UP000030764"/>
    </source>
</evidence>
<feature type="compositionally biased region" description="Pro residues" evidence="1">
    <location>
        <begin position="363"/>
        <end position="374"/>
    </location>
</feature>
<dbReference type="InterPro" id="IPR027267">
    <property type="entry name" value="AH/BAR_dom_sf"/>
</dbReference>
<gene>
    <name evidence="2" type="ORF">M513_08367</name>
    <name evidence="3" type="ORF">M514_08367</name>
</gene>
<proteinExistence type="predicted"/>
<reference evidence="3 4" key="1">
    <citation type="journal article" date="2014" name="Nat. Genet.">
        <title>Genome and transcriptome of the porcine whipworm Trichuris suis.</title>
        <authorList>
            <person name="Jex A.R."/>
            <person name="Nejsum P."/>
            <person name="Schwarz E.M."/>
            <person name="Hu L."/>
            <person name="Young N.D."/>
            <person name="Hall R.S."/>
            <person name="Korhonen P.K."/>
            <person name="Liao S."/>
            <person name="Thamsborg S."/>
            <person name="Xia J."/>
            <person name="Xu P."/>
            <person name="Wang S."/>
            <person name="Scheerlinck J.P."/>
            <person name="Hofmann A."/>
            <person name="Sternberg P.W."/>
            <person name="Wang J."/>
            <person name="Gasser R.B."/>
        </authorList>
    </citation>
    <scope>NUCLEOTIDE SEQUENCE [LARGE SCALE GENOMIC DNA]</scope>
    <source>
        <strain evidence="3">DCEP-RM93F</strain>
        <strain evidence="2">DCEP-RM93M</strain>
    </source>
</reference>
<evidence type="ECO:0000256" key="1">
    <source>
        <dbReference type="SAM" id="MobiDB-lite"/>
    </source>
</evidence>
<keyword evidence="4" id="KW-1185">Reference proteome</keyword>
<dbReference type="Gene3D" id="1.20.1270.60">
    <property type="entry name" value="Arfaptin homology (AH) domain/BAR domain"/>
    <property type="match status" value="1"/>
</dbReference>